<keyword evidence="1" id="KW-0479">Metal-binding</keyword>
<keyword evidence="6" id="KW-1185">Reference proteome</keyword>
<dbReference type="PANTHER" id="PTHR43782">
    <property type="entry name" value="ARGINASE"/>
    <property type="match status" value="1"/>
</dbReference>
<dbReference type="GO" id="GO:0005737">
    <property type="term" value="C:cytoplasm"/>
    <property type="evidence" value="ECO:0007669"/>
    <property type="project" value="TreeGrafter"/>
</dbReference>
<keyword evidence="2" id="KW-0378">Hydrolase</keyword>
<sequence>MTFTVGILGVPLSVFNPNDASKPLDQLTETPRALRAGGLLEVIRNTGATVKDFGDVKLTYNKNAKTFDELKNAFSAIATATERAARASDFLLVLGGGCTLATGTLRALHKVYPHLHLLWFDSHADFETPESTHSHYLGGMSLAHVVGAAGDPPILKGEQVTLLSGRAANWAEISTMREFGVKHCPPENMTEWLQTELPPVDLYIHFDVDVLELSSMPAVDIPYLPGVKKAEMVTALKIIAASKKLRGLELTVYNPYRDVSDIGLTTILQLVETCVKELVTQQVVPAHS</sequence>
<reference evidence="5 6" key="1">
    <citation type="submission" date="2016-11" db="EMBL/GenBank/DDBJ databases">
        <title>Comparative genomics of Acidibacillus ferroxidans species.</title>
        <authorList>
            <person name="Oliveira G."/>
            <person name="Nunes G."/>
            <person name="Oliveira R."/>
            <person name="Araujo F."/>
            <person name="Salim A."/>
            <person name="Scholte L."/>
            <person name="Morais D."/>
            <person name="Nancucheo I."/>
            <person name="Johnson D.B."/>
            <person name="Grail B."/>
            <person name="Bittencourt J."/>
            <person name="Valadares R."/>
        </authorList>
    </citation>
    <scope>NUCLEOTIDE SEQUENCE [LARGE SCALE GENOMIC DNA]</scope>
    <source>
        <strain evidence="5 6">Y002</strain>
    </source>
</reference>
<protein>
    <recommendedName>
        <fullName evidence="7">Arginase</fullName>
    </recommendedName>
</protein>
<evidence type="ECO:0000256" key="4">
    <source>
        <dbReference type="PROSITE-ProRule" id="PRU00742"/>
    </source>
</evidence>
<dbReference type="EMBL" id="MPDK01000002">
    <property type="protein sequence ID" value="PWI58760.1"/>
    <property type="molecule type" value="Genomic_DNA"/>
</dbReference>
<dbReference type="SUPFAM" id="SSF52768">
    <property type="entry name" value="Arginase/deacetylase"/>
    <property type="match status" value="1"/>
</dbReference>
<dbReference type="AlphaFoldDB" id="A0A2U3DBV6"/>
<dbReference type="PANTHER" id="PTHR43782:SF3">
    <property type="entry name" value="ARGINASE"/>
    <property type="match status" value="1"/>
</dbReference>
<comment type="similarity">
    <text evidence="4">Belongs to the arginase family.</text>
</comment>
<dbReference type="GO" id="GO:0004053">
    <property type="term" value="F:arginase activity"/>
    <property type="evidence" value="ECO:0007669"/>
    <property type="project" value="TreeGrafter"/>
</dbReference>
<dbReference type="GO" id="GO:0030145">
    <property type="term" value="F:manganese ion binding"/>
    <property type="evidence" value="ECO:0007669"/>
    <property type="project" value="TreeGrafter"/>
</dbReference>
<dbReference type="Pfam" id="PF00491">
    <property type="entry name" value="Arginase"/>
    <property type="match status" value="1"/>
</dbReference>
<evidence type="ECO:0000313" key="5">
    <source>
        <dbReference type="EMBL" id="PWI58760.1"/>
    </source>
</evidence>
<evidence type="ECO:0000313" key="6">
    <source>
        <dbReference type="Proteomes" id="UP000245380"/>
    </source>
</evidence>
<dbReference type="InterPro" id="IPR023696">
    <property type="entry name" value="Ureohydrolase_dom_sf"/>
</dbReference>
<dbReference type="InterPro" id="IPR006035">
    <property type="entry name" value="Ureohydrolase"/>
</dbReference>
<dbReference type="Proteomes" id="UP000245380">
    <property type="component" value="Unassembled WGS sequence"/>
</dbReference>
<evidence type="ECO:0000256" key="3">
    <source>
        <dbReference type="ARBA" id="ARBA00023211"/>
    </source>
</evidence>
<keyword evidence="3" id="KW-0464">Manganese</keyword>
<evidence type="ECO:0000256" key="2">
    <source>
        <dbReference type="ARBA" id="ARBA00022801"/>
    </source>
</evidence>
<organism evidence="5 6">
    <name type="scientific">Sulfoacidibacillus thermotolerans</name>
    <name type="common">Acidibacillus sulfuroxidans</name>
    <dbReference type="NCBI Taxonomy" id="1765684"/>
    <lineage>
        <taxon>Bacteria</taxon>
        <taxon>Bacillati</taxon>
        <taxon>Bacillota</taxon>
        <taxon>Bacilli</taxon>
        <taxon>Bacillales</taxon>
        <taxon>Alicyclobacillaceae</taxon>
        <taxon>Sulfoacidibacillus</taxon>
    </lineage>
</organism>
<dbReference type="RefSeq" id="WP_181362813.1">
    <property type="nucleotide sequence ID" value="NZ_MPDK01000002.1"/>
</dbReference>
<dbReference type="Gene3D" id="3.40.800.10">
    <property type="entry name" value="Ureohydrolase domain"/>
    <property type="match status" value="1"/>
</dbReference>
<evidence type="ECO:0008006" key="7">
    <source>
        <dbReference type="Google" id="ProtNLM"/>
    </source>
</evidence>
<proteinExistence type="inferred from homology"/>
<gene>
    <name evidence="5" type="ORF">BM613_01295</name>
</gene>
<dbReference type="PRINTS" id="PR00116">
    <property type="entry name" value="ARGINASE"/>
</dbReference>
<evidence type="ECO:0000256" key="1">
    <source>
        <dbReference type="ARBA" id="ARBA00022723"/>
    </source>
</evidence>
<name>A0A2U3DBV6_SULT2</name>
<accession>A0A2U3DBV6</accession>
<dbReference type="PROSITE" id="PS51409">
    <property type="entry name" value="ARGINASE_2"/>
    <property type="match status" value="1"/>
</dbReference>
<comment type="caution">
    <text evidence="5">The sequence shown here is derived from an EMBL/GenBank/DDBJ whole genome shotgun (WGS) entry which is preliminary data.</text>
</comment>